<keyword evidence="4" id="KW-1185">Reference proteome</keyword>
<dbReference type="Proteomes" id="UP000775547">
    <property type="component" value="Unassembled WGS sequence"/>
</dbReference>
<evidence type="ECO:0000313" key="4">
    <source>
        <dbReference type="Proteomes" id="UP000775547"/>
    </source>
</evidence>
<comment type="caution">
    <text evidence="3">The sequence shown here is derived from an EMBL/GenBank/DDBJ whole genome shotgun (WGS) entry which is preliminary data.</text>
</comment>
<evidence type="ECO:0000256" key="2">
    <source>
        <dbReference type="SAM" id="SignalP"/>
    </source>
</evidence>
<feature type="region of interest" description="Disordered" evidence="1">
    <location>
        <begin position="151"/>
        <end position="177"/>
    </location>
</feature>
<reference evidence="3" key="2">
    <citation type="submission" date="2021-10" db="EMBL/GenBank/DDBJ databases">
        <title>Phylogenomics reveals ancestral predisposition of the termite-cultivated fungus Termitomyces towards a domesticated lifestyle.</title>
        <authorList>
            <person name="Auxier B."/>
            <person name="Grum-Grzhimaylo A."/>
            <person name="Cardenas M.E."/>
            <person name="Lodge J.D."/>
            <person name="Laessoe T."/>
            <person name="Pedersen O."/>
            <person name="Smith M.E."/>
            <person name="Kuyper T.W."/>
            <person name="Franco-Molano E.A."/>
            <person name="Baroni T.J."/>
            <person name="Aanen D.K."/>
        </authorList>
    </citation>
    <scope>NUCLEOTIDE SEQUENCE</scope>
    <source>
        <strain evidence="3">AP01</strain>
        <tissue evidence="3">Mycelium</tissue>
    </source>
</reference>
<feature type="region of interest" description="Disordered" evidence="1">
    <location>
        <begin position="55"/>
        <end position="116"/>
    </location>
</feature>
<proteinExistence type="predicted"/>
<reference evidence="3" key="1">
    <citation type="submission" date="2020-07" db="EMBL/GenBank/DDBJ databases">
        <authorList>
            <person name="Nieuwenhuis M."/>
            <person name="Van De Peppel L.J.J."/>
        </authorList>
    </citation>
    <scope>NUCLEOTIDE SEQUENCE</scope>
    <source>
        <strain evidence="3">AP01</strain>
        <tissue evidence="3">Mycelium</tissue>
    </source>
</reference>
<feature type="signal peptide" evidence="2">
    <location>
        <begin position="1"/>
        <end position="20"/>
    </location>
</feature>
<dbReference type="AlphaFoldDB" id="A0A9P7G6C8"/>
<keyword evidence="2" id="KW-0732">Signal</keyword>
<protein>
    <submittedName>
        <fullName evidence="3">Uncharacterized protein</fullName>
    </submittedName>
</protein>
<evidence type="ECO:0000256" key="1">
    <source>
        <dbReference type="SAM" id="MobiDB-lite"/>
    </source>
</evidence>
<accession>A0A9P7G6C8</accession>
<name>A0A9P7G6C8_9AGAR</name>
<feature type="compositionally biased region" description="Low complexity" evidence="1">
    <location>
        <begin position="73"/>
        <end position="83"/>
    </location>
</feature>
<feature type="compositionally biased region" description="Basic residues" evidence="1">
    <location>
        <begin position="87"/>
        <end position="102"/>
    </location>
</feature>
<sequence>MKYSTSIIVSCLGGAALVSALPVQQSSDSALLHAVHHAPAPVRGIVASVVLARARGGSSSEGRPKGQQRRSHVPSQQHSPSQSIERRGKRGGGSRAGKKPPSSHRPGSDFIDDAITTFGGTSGGTAGGVASFAMFEPAPKEMMIIGGRDEYGASSSSMARREMPPPGGYRQPGHSKPLDKLYSDIGGLTASSDVTDQNWRRGLYEDLSTREFSDADRLSIVRSFSDLDEEMLVRAVEEELVGRGFDLVEVRGIRSIVKDGGERVVTSLTAGKGKGATDAETAYDVERGIDEDRSVAARDDLFTRAFGEESDSELFARAFNDEISSREELLSDLGVREFEMYELD</sequence>
<dbReference type="EMBL" id="JABCKV010000334">
    <property type="protein sequence ID" value="KAG5641337.1"/>
    <property type="molecule type" value="Genomic_DNA"/>
</dbReference>
<feature type="chain" id="PRO_5040420042" evidence="2">
    <location>
        <begin position="21"/>
        <end position="344"/>
    </location>
</feature>
<evidence type="ECO:0000313" key="3">
    <source>
        <dbReference type="EMBL" id="KAG5641337.1"/>
    </source>
</evidence>
<organism evidence="3 4">
    <name type="scientific">Asterophora parasitica</name>
    <dbReference type="NCBI Taxonomy" id="117018"/>
    <lineage>
        <taxon>Eukaryota</taxon>
        <taxon>Fungi</taxon>
        <taxon>Dikarya</taxon>
        <taxon>Basidiomycota</taxon>
        <taxon>Agaricomycotina</taxon>
        <taxon>Agaricomycetes</taxon>
        <taxon>Agaricomycetidae</taxon>
        <taxon>Agaricales</taxon>
        <taxon>Tricholomatineae</taxon>
        <taxon>Lyophyllaceae</taxon>
        <taxon>Asterophora</taxon>
    </lineage>
</organism>
<gene>
    <name evidence="3" type="ORF">DXG03_005470</name>
</gene>